<sequence length="191" mass="22005">MRFIRTLFLGSFFMLFLYLCFAMNAAEYAFSEESSLRKSFPYQDGIVVYEKQFGNKNLVIWDTGSERYVKLVNQNLGILYRVQGVALIESKEVQKKIKTAWASHRADDDRYDTLLAVEIIDPNINKVIVTNEGYTKNLSTLEEVKEQSKVYVELDVINGYAAHYFQTSNTESMGFVFRGLNQLGEIVTVSW</sequence>
<organism evidence="1 2">
    <name type="scientific">Heliobacterium chlorum</name>
    <dbReference type="NCBI Taxonomy" id="2698"/>
    <lineage>
        <taxon>Bacteria</taxon>
        <taxon>Bacillati</taxon>
        <taxon>Bacillota</taxon>
        <taxon>Clostridia</taxon>
        <taxon>Eubacteriales</taxon>
        <taxon>Heliobacteriaceae</taxon>
        <taxon>Heliobacterium</taxon>
    </lineage>
</organism>
<accession>A0ABR7T7U6</accession>
<dbReference type="Proteomes" id="UP000617402">
    <property type="component" value="Unassembled WGS sequence"/>
</dbReference>
<reference evidence="1 2" key="1">
    <citation type="submission" date="2020-07" db="EMBL/GenBank/DDBJ databases">
        <title>Draft whole-genome sequence of Heliobacterium chlorum DSM 3682, type strain.</title>
        <authorList>
            <person name="Kyndt J.A."/>
            <person name="Meyer T.E."/>
            <person name="Imhoff J.F."/>
        </authorList>
    </citation>
    <scope>NUCLEOTIDE SEQUENCE [LARGE SCALE GENOMIC DNA]</scope>
    <source>
        <strain evidence="1 2">DSM 3682</strain>
    </source>
</reference>
<keyword evidence="2" id="KW-1185">Reference proteome</keyword>
<name>A0ABR7T7U6_HELCL</name>
<dbReference type="RefSeq" id="WP_188041365.1">
    <property type="nucleotide sequence ID" value="NZ_JACVHF010000021.1"/>
</dbReference>
<dbReference type="EMBL" id="JACVHF010000021">
    <property type="protein sequence ID" value="MBC9785934.1"/>
    <property type="molecule type" value="Genomic_DNA"/>
</dbReference>
<comment type="caution">
    <text evidence="1">The sequence shown here is derived from an EMBL/GenBank/DDBJ whole genome shotgun (WGS) entry which is preliminary data.</text>
</comment>
<evidence type="ECO:0000313" key="2">
    <source>
        <dbReference type="Proteomes" id="UP000617402"/>
    </source>
</evidence>
<protein>
    <submittedName>
        <fullName evidence="1">Uncharacterized protein</fullName>
    </submittedName>
</protein>
<gene>
    <name evidence="1" type="ORF">H1S01_15720</name>
</gene>
<evidence type="ECO:0000313" key="1">
    <source>
        <dbReference type="EMBL" id="MBC9785934.1"/>
    </source>
</evidence>
<proteinExistence type="predicted"/>